<dbReference type="EMBL" id="SRMA01025978">
    <property type="protein sequence ID" value="TRY89442.1"/>
    <property type="molecule type" value="Genomic_DNA"/>
</dbReference>
<accession>A0A553QHN5</accession>
<evidence type="ECO:0000256" key="1">
    <source>
        <dbReference type="SAM" id="MobiDB-lite"/>
    </source>
</evidence>
<reference evidence="2 3" key="1">
    <citation type="journal article" date="2019" name="Sci. Data">
        <title>Hybrid genome assembly and annotation of Danionella translucida.</title>
        <authorList>
            <person name="Kadobianskyi M."/>
            <person name="Schulze L."/>
            <person name="Schuelke M."/>
            <person name="Judkewitz B."/>
        </authorList>
    </citation>
    <scope>NUCLEOTIDE SEQUENCE [LARGE SCALE GENOMIC DNA]</scope>
    <source>
        <strain evidence="2 3">Bolton</strain>
    </source>
</reference>
<proteinExistence type="predicted"/>
<evidence type="ECO:0000313" key="3">
    <source>
        <dbReference type="Proteomes" id="UP000316079"/>
    </source>
</evidence>
<dbReference type="AlphaFoldDB" id="A0A553QHN5"/>
<feature type="region of interest" description="Disordered" evidence="1">
    <location>
        <begin position="196"/>
        <end position="220"/>
    </location>
</feature>
<dbReference type="Proteomes" id="UP000316079">
    <property type="component" value="Unassembled WGS sequence"/>
</dbReference>
<comment type="caution">
    <text evidence="2">The sequence shown here is derived from an EMBL/GenBank/DDBJ whole genome shotgun (WGS) entry which is preliminary data.</text>
</comment>
<evidence type="ECO:0000313" key="2">
    <source>
        <dbReference type="EMBL" id="TRY89442.1"/>
    </source>
</evidence>
<feature type="compositionally biased region" description="Low complexity" evidence="1">
    <location>
        <begin position="196"/>
        <end position="208"/>
    </location>
</feature>
<sequence length="220" mass="25120">MVGGSWCVEVWEDLAWHKVLFAVMVLHWFILECMSGFECALQGSASPPSSAAADCDLVHTLFWLIFCSRAFPEKKVLHLGLLGERRVDDVLVYGDTQPQHEDRLLKVLRRLEQPAVSLKGENEKDHGKNKLLFLKLLSVDHEFDQAPPPSRLKRKEKPNPAAPSCVSLKSDWSMSRPINFNDRPPADDLRVKFFSSESSCRSMKSEPSLNKPMEFKERKR</sequence>
<organism evidence="2 3">
    <name type="scientific">Danionella cerebrum</name>
    <dbReference type="NCBI Taxonomy" id="2873325"/>
    <lineage>
        <taxon>Eukaryota</taxon>
        <taxon>Metazoa</taxon>
        <taxon>Chordata</taxon>
        <taxon>Craniata</taxon>
        <taxon>Vertebrata</taxon>
        <taxon>Euteleostomi</taxon>
        <taxon>Actinopterygii</taxon>
        <taxon>Neopterygii</taxon>
        <taxon>Teleostei</taxon>
        <taxon>Ostariophysi</taxon>
        <taxon>Cypriniformes</taxon>
        <taxon>Danionidae</taxon>
        <taxon>Danioninae</taxon>
        <taxon>Danionella</taxon>
    </lineage>
</organism>
<keyword evidence="3" id="KW-1185">Reference proteome</keyword>
<name>A0A553QHN5_9TELE</name>
<dbReference type="OrthoDB" id="775972at2759"/>
<gene>
    <name evidence="2" type="ORF">DNTS_027849</name>
</gene>
<feature type="region of interest" description="Disordered" evidence="1">
    <location>
        <begin position="144"/>
        <end position="168"/>
    </location>
</feature>
<protein>
    <submittedName>
        <fullName evidence="2">Uncharacterized protein</fullName>
    </submittedName>
</protein>